<dbReference type="Proteomes" id="UP001642360">
    <property type="component" value="Unassembled WGS sequence"/>
</dbReference>
<evidence type="ECO:0000256" key="2">
    <source>
        <dbReference type="ARBA" id="ARBA00022771"/>
    </source>
</evidence>
<dbReference type="GO" id="GO:0008270">
    <property type="term" value="F:zinc ion binding"/>
    <property type="evidence" value="ECO:0007669"/>
    <property type="project" value="UniProtKB-KW"/>
</dbReference>
<dbReference type="SMART" id="SM00064">
    <property type="entry name" value="FYVE"/>
    <property type="match status" value="1"/>
</dbReference>
<keyword evidence="3" id="KW-0862">Zinc</keyword>
<dbReference type="PANTHER" id="PTHR46977">
    <property type="entry name" value="PROTEIN FREE1"/>
    <property type="match status" value="1"/>
</dbReference>
<dbReference type="FunFam" id="3.30.40.10:FF:000312">
    <property type="entry name" value="Zinc finger, FYVE-type, endofin"/>
    <property type="match status" value="1"/>
</dbReference>
<evidence type="ECO:0000313" key="7">
    <source>
        <dbReference type="EMBL" id="CAK9166673.1"/>
    </source>
</evidence>
<feature type="domain" description="FYVE-type" evidence="6">
    <location>
        <begin position="44"/>
        <end position="104"/>
    </location>
</feature>
<dbReference type="PANTHER" id="PTHR46977:SF1">
    <property type="entry name" value="PROTEIN FREE1"/>
    <property type="match status" value="1"/>
</dbReference>
<dbReference type="AlphaFoldDB" id="A0ABC8TBB7"/>
<evidence type="ECO:0000256" key="4">
    <source>
        <dbReference type="PROSITE-ProRule" id="PRU00091"/>
    </source>
</evidence>
<reference evidence="7 8" key="1">
    <citation type="submission" date="2024-02" db="EMBL/GenBank/DDBJ databases">
        <authorList>
            <person name="Vignale AGUSTIN F."/>
            <person name="Sosa J E."/>
            <person name="Modenutti C."/>
        </authorList>
    </citation>
    <scope>NUCLEOTIDE SEQUENCE [LARGE SCALE GENOMIC DNA]</scope>
</reference>
<feature type="region of interest" description="Disordered" evidence="5">
    <location>
        <begin position="1"/>
        <end position="22"/>
    </location>
</feature>
<keyword evidence="1" id="KW-0479">Metal-binding</keyword>
<dbReference type="PROSITE" id="PS50178">
    <property type="entry name" value="ZF_FYVE"/>
    <property type="match status" value="1"/>
</dbReference>
<sequence>MGGRSRPPDSSKMAEQPTEKKKGLGEWMNLIKPVNEEKDHWIPDEAATKCTACGTDFSAFVRKHHCRNCGDIFCDKCTHGRIALTADENAPQVRVCDRCMAEVTQRLSNAKEAASRLAGLQSHEDLAKKLQEEMERNRKASTGSKSEGSGRRMKEVACPTCTVHLQVQVPNSGSETIECGVCQNPFIGRQHCCLFPHCSARVCSQGHAFWVILAVGRVLYGYDFCWLQTVQRPAPLPS</sequence>
<dbReference type="InterPro" id="IPR013083">
    <property type="entry name" value="Znf_RING/FYVE/PHD"/>
</dbReference>
<evidence type="ECO:0000256" key="3">
    <source>
        <dbReference type="ARBA" id="ARBA00022833"/>
    </source>
</evidence>
<dbReference type="EMBL" id="CAUOFW020004655">
    <property type="protein sequence ID" value="CAK9166673.1"/>
    <property type="molecule type" value="Genomic_DNA"/>
</dbReference>
<dbReference type="Pfam" id="PF01363">
    <property type="entry name" value="FYVE"/>
    <property type="match status" value="1"/>
</dbReference>
<evidence type="ECO:0000259" key="6">
    <source>
        <dbReference type="PROSITE" id="PS50178"/>
    </source>
</evidence>
<keyword evidence="8" id="KW-1185">Reference proteome</keyword>
<dbReference type="InterPro" id="IPR045893">
    <property type="entry name" value="FREE1"/>
</dbReference>
<dbReference type="InterPro" id="IPR000306">
    <property type="entry name" value="Znf_FYVE"/>
</dbReference>
<dbReference type="InterPro" id="IPR011011">
    <property type="entry name" value="Znf_FYVE_PHD"/>
</dbReference>
<dbReference type="InterPro" id="IPR017455">
    <property type="entry name" value="Znf_FYVE-rel"/>
</dbReference>
<proteinExistence type="predicted"/>
<evidence type="ECO:0000256" key="1">
    <source>
        <dbReference type="ARBA" id="ARBA00022723"/>
    </source>
</evidence>
<dbReference type="SUPFAM" id="SSF57903">
    <property type="entry name" value="FYVE/PHD zinc finger"/>
    <property type="match status" value="1"/>
</dbReference>
<organism evidence="7 8">
    <name type="scientific">Ilex paraguariensis</name>
    <name type="common">yerba mate</name>
    <dbReference type="NCBI Taxonomy" id="185542"/>
    <lineage>
        <taxon>Eukaryota</taxon>
        <taxon>Viridiplantae</taxon>
        <taxon>Streptophyta</taxon>
        <taxon>Embryophyta</taxon>
        <taxon>Tracheophyta</taxon>
        <taxon>Spermatophyta</taxon>
        <taxon>Magnoliopsida</taxon>
        <taxon>eudicotyledons</taxon>
        <taxon>Gunneridae</taxon>
        <taxon>Pentapetalae</taxon>
        <taxon>asterids</taxon>
        <taxon>campanulids</taxon>
        <taxon>Aquifoliales</taxon>
        <taxon>Aquifoliaceae</taxon>
        <taxon>Ilex</taxon>
    </lineage>
</organism>
<protein>
    <recommendedName>
        <fullName evidence="6">FYVE-type domain-containing protein</fullName>
    </recommendedName>
</protein>
<evidence type="ECO:0000313" key="8">
    <source>
        <dbReference type="Proteomes" id="UP001642360"/>
    </source>
</evidence>
<accession>A0ABC8TBB7</accession>
<evidence type="ECO:0000256" key="5">
    <source>
        <dbReference type="SAM" id="MobiDB-lite"/>
    </source>
</evidence>
<comment type="caution">
    <text evidence="7">The sequence shown here is derived from an EMBL/GenBank/DDBJ whole genome shotgun (WGS) entry which is preliminary data.</text>
</comment>
<keyword evidence="2 4" id="KW-0863">Zinc-finger</keyword>
<name>A0ABC8TBB7_9AQUA</name>
<dbReference type="Gene3D" id="3.30.40.10">
    <property type="entry name" value="Zinc/RING finger domain, C3HC4 (zinc finger)"/>
    <property type="match status" value="1"/>
</dbReference>
<gene>
    <name evidence="7" type="ORF">ILEXP_LOCUS35907</name>
</gene>